<evidence type="ECO:0000313" key="4">
    <source>
        <dbReference type="Proteomes" id="UP001552299"/>
    </source>
</evidence>
<evidence type="ECO:0000313" key="3">
    <source>
        <dbReference type="EMBL" id="KAL0924111.1"/>
    </source>
</evidence>
<feature type="compositionally biased region" description="Acidic residues" evidence="1">
    <location>
        <begin position="48"/>
        <end position="58"/>
    </location>
</feature>
<organism evidence="3 4">
    <name type="scientific">Dendrobium thyrsiflorum</name>
    <name type="common">Pinecone-like raceme dendrobium</name>
    <name type="synonym">Orchid</name>
    <dbReference type="NCBI Taxonomy" id="117978"/>
    <lineage>
        <taxon>Eukaryota</taxon>
        <taxon>Viridiplantae</taxon>
        <taxon>Streptophyta</taxon>
        <taxon>Embryophyta</taxon>
        <taxon>Tracheophyta</taxon>
        <taxon>Spermatophyta</taxon>
        <taxon>Magnoliopsida</taxon>
        <taxon>Liliopsida</taxon>
        <taxon>Asparagales</taxon>
        <taxon>Orchidaceae</taxon>
        <taxon>Epidendroideae</taxon>
        <taxon>Malaxideae</taxon>
        <taxon>Dendrobiinae</taxon>
        <taxon>Dendrobium</taxon>
    </lineage>
</organism>
<dbReference type="AlphaFoldDB" id="A0ABD0VN96"/>
<dbReference type="InterPro" id="IPR044171">
    <property type="entry name" value="LAX2-like"/>
</dbReference>
<accession>A0ABD0VN96</accession>
<reference evidence="3 4" key="1">
    <citation type="journal article" date="2024" name="Plant Biotechnol. J.">
        <title>Dendrobium thyrsiflorum genome and its molecular insights into genes involved in important horticultural traits.</title>
        <authorList>
            <person name="Chen B."/>
            <person name="Wang J.Y."/>
            <person name="Zheng P.J."/>
            <person name="Li K.L."/>
            <person name="Liang Y.M."/>
            <person name="Chen X.F."/>
            <person name="Zhang C."/>
            <person name="Zhao X."/>
            <person name="He X."/>
            <person name="Zhang G.Q."/>
            <person name="Liu Z.J."/>
            <person name="Xu Q."/>
        </authorList>
    </citation>
    <scope>NUCLEOTIDE SEQUENCE [LARGE SCALE GENOMIC DNA]</scope>
    <source>
        <strain evidence="3">GZMU011</strain>
    </source>
</reference>
<feature type="compositionally biased region" description="Low complexity" evidence="1">
    <location>
        <begin position="83"/>
        <end position="100"/>
    </location>
</feature>
<protein>
    <recommendedName>
        <fullName evidence="2">RAWUL domain-containing protein</fullName>
    </recommendedName>
</protein>
<feature type="region of interest" description="Disordered" evidence="1">
    <location>
        <begin position="45"/>
        <end position="67"/>
    </location>
</feature>
<dbReference type="InterPro" id="IPR032443">
    <property type="entry name" value="RAWUL"/>
</dbReference>
<dbReference type="EMBL" id="JANQDX010000005">
    <property type="protein sequence ID" value="KAL0924111.1"/>
    <property type="molecule type" value="Genomic_DNA"/>
</dbReference>
<feature type="region of interest" description="Disordered" evidence="1">
    <location>
        <begin position="81"/>
        <end position="100"/>
    </location>
</feature>
<sequence length="311" mass="34833">MVPARNLLRRHYDCYGGYFSDSYFDFEKPPSALRSPEFMGGLANCEERQEEEEEEEEAGTSNRDAGDQCCEDWLQLGVGVGIRPPTSRRSPGSSSSAPPLREVRVALSTELELFAPRPAPPEPMNIPMFPPPPPPHLGVFYPRDAPWGFWNAGSVAMGVGPPAFLPPVRSFVVPFESSSAAASGELRLVSTPARPQAGVWFMLKALQNQVREPFLPQIPKSYLRIKDGRMTVRLLKKYLVNKLGLENESEVEISCRGQPLLPFLTLQHIRDNIWQLREASTSLTLLPVSPCDEHLMTLQYERDWLSQVCPV</sequence>
<gene>
    <name evidence="3" type="ORF">M5K25_004919</name>
</gene>
<keyword evidence="4" id="KW-1185">Reference proteome</keyword>
<name>A0ABD0VN96_DENTH</name>
<dbReference type="Gene3D" id="3.10.20.90">
    <property type="entry name" value="Phosphatidylinositol 3-kinase Catalytic Subunit, Chain A, domain 1"/>
    <property type="match status" value="1"/>
</dbReference>
<comment type="caution">
    <text evidence="3">The sequence shown here is derived from an EMBL/GenBank/DDBJ whole genome shotgun (WGS) entry which is preliminary data.</text>
</comment>
<evidence type="ECO:0000259" key="2">
    <source>
        <dbReference type="Pfam" id="PF16207"/>
    </source>
</evidence>
<feature type="domain" description="RAWUL" evidence="2">
    <location>
        <begin position="229"/>
        <end position="278"/>
    </location>
</feature>
<dbReference type="PANTHER" id="PTHR47290">
    <property type="entry name" value="RING FINGER PROTEIN"/>
    <property type="match status" value="1"/>
</dbReference>
<evidence type="ECO:0000256" key="1">
    <source>
        <dbReference type="SAM" id="MobiDB-lite"/>
    </source>
</evidence>
<proteinExistence type="predicted"/>
<dbReference type="Proteomes" id="UP001552299">
    <property type="component" value="Unassembled WGS sequence"/>
</dbReference>
<dbReference type="PANTHER" id="PTHR47290:SF4">
    <property type="entry name" value="RING FINGER PROTEIN"/>
    <property type="match status" value="1"/>
</dbReference>
<dbReference type="Pfam" id="PF16207">
    <property type="entry name" value="RAWUL"/>
    <property type="match status" value="1"/>
</dbReference>